<dbReference type="InterPro" id="IPR020904">
    <property type="entry name" value="Sc_DH/Rdtase_CS"/>
</dbReference>
<dbReference type="PANTHER" id="PTHR43000">
    <property type="entry name" value="DTDP-D-GLUCOSE 4,6-DEHYDRATASE-RELATED"/>
    <property type="match status" value="1"/>
</dbReference>
<dbReference type="eggNOG" id="COG0451">
    <property type="taxonomic scope" value="Bacteria"/>
</dbReference>
<gene>
    <name evidence="3" type="ORF">HMPREF0305_12161</name>
</gene>
<dbReference type="Gene3D" id="3.40.50.720">
    <property type="entry name" value="NAD(P)-binding Rossmann-like Domain"/>
    <property type="match status" value="1"/>
</dbReference>
<dbReference type="PROSITE" id="PS00061">
    <property type="entry name" value="ADH_SHORT"/>
    <property type="match status" value="1"/>
</dbReference>
<dbReference type="EMBL" id="ABYQ02000014">
    <property type="protein sequence ID" value="EFQ79651.1"/>
    <property type="molecule type" value="Genomic_DNA"/>
</dbReference>
<evidence type="ECO:0000313" key="3">
    <source>
        <dbReference type="EMBL" id="EFQ79651.1"/>
    </source>
</evidence>
<keyword evidence="4" id="KW-1185">Reference proteome</keyword>
<comment type="caution">
    <text evidence="3">The sequence shown here is derived from an EMBL/GenBank/DDBJ whole genome shotgun (WGS) entry which is preliminary data.</text>
</comment>
<evidence type="ECO:0000256" key="1">
    <source>
        <dbReference type="ARBA" id="ARBA00007637"/>
    </source>
</evidence>
<dbReference type="InterPro" id="IPR001509">
    <property type="entry name" value="Epimerase_deHydtase"/>
</dbReference>
<name>E2S6K9_9CORY</name>
<reference evidence="3 4" key="1">
    <citation type="submission" date="2010-08" db="EMBL/GenBank/DDBJ databases">
        <authorList>
            <person name="Muzny D."/>
            <person name="Qin X."/>
            <person name="Buhay C."/>
            <person name="Dugan-Rocha S."/>
            <person name="Ding Y."/>
            <person name="Chen G."/>
            <person name="Hawes A."/>
            <person name="Holder M."/>
            <person name="Jhangiani S."/>
            <person name="Johnson A."/>
            <person name="Khan Z."/>
            <person name="Li Z."/>
            <person name="Liu W."/>
            <person name="Liu X."/>
            <person name="Perez L."/>
            <person name="Shen H."/>
            <person name="Wang Q."/>
            <person name="Watt J."/>
            <person name="Xi L."/>
            <person name="Xin Y."/>
            <person name="Zhou J."/>
            <person name="Deng J."/>
            <person name="Jiang H."/>
            <person name="Liu Y."/>
            <person name="Qu J."/>
            <person name="Song X.-Z."/>
            <person name="Zhang L."/>
            <person name="Villasana D."/>
            <person name="Johnson A."/>
            <person name="Liu J."/>
            <person name="Liyanage D."/>
            <person name="Lorensuhewa L."/>
            <person name="Robinson T."/>
            <person name="Song A."/>
            <person name="Song B.-B."/>
            <person name="Dinh H."/>
            <person name="Thornton R."/>
            <person name="Coyle M."/>
            <person name="Francisco L."/>
            <person name="Jackson L."/>
            <person name="Javaid M."/>
            <person name="Korchina V."/>
            <person name="Kovar C."/>
            <person name="Mata R."/>
            <person name="Mathew T."/>
            <person name="Ngo R."/>
            <person name="Nguyen L."/>
            <person name="Nguyen N."/>
            <person name="Okwuonu G."/>
            <person name="Ongeri F."/>
            <person name="Pham C."/>
            <person name="Simmons D."/>
            <person name="Wilczek-Boney K."/>
            <person name="Hale W."/>
            <person name="Jakkamsetti A."/>
            <person name="Pham P."/>
            <person name="Ruth R."/>
            <person name="San Lucas F."/>
            <person name="Warren J."/>
            <person name="Zhang J."/>
            <person name="Zhao Z."/>
            <person name="Zhou C."/>
            <person name="Zhu D."/>
            <person name="Lee S."/>
            <person name="Bess C."/>
            <person name="Blankenburg K."/>
            <person name="Forbes L."/>
            <person name="Fu Q."/>
            <person name="Gubbala S."/>
            <person name="Hirani K."/>
            <person name="Jayaseelan J.C."/>
            <person name="Lara F."/>
            <person name="Munidasa M."/>
            <person name="Palculict T."/>
            <person name="Patil S."/>
            <person name="Pu L.-L."/>
            <person name="Saada N."/>
            <person name="Tang L."/>
            <person name="Weissenberger G."/>
            <person name="Zhu Y."/>
            <person name="Hemphill L."/>
            <person name="Shang Y."/>
            <person name="Youmans B."/>
            <person name="Ayvaz T."/>
            <person name="Ross M."/>
            <person name="Santibanez J."/>
            <person name="Aqrawi P."/>
            <person name="Gross S."/>
            <person name="Joshi V."/>
            <person name="Fowler G."/>
            <person name="Nazareth L."/>
            <person name="Reid J."/>
            <person name="Worley K."/>
            <person name="Petrosino J."/>
            <person name="Highlander S."/>
            <person name="Gibbs R."/>
        </authorList>
    </citation>
    <scope>NUCLEOTIDE SEQUENCE [LARGE SCALE GENOMIC DNA]</scope>
    <source>
        <strain evidence="3 4">ATCC 33035</strain>
    </source>
</reference>
<dbReference type="Proteomes" id="UP000003020">
    <property type="component" value="Unassembled WGS sequence"/>
</dbReference>
<organism evidence="3 4">
    <name type="scientific">Corynebacterium pseudogenitalium ATCC 33035</name>
    <dbReference type="NCBI Taxonomy" id="525264"/>
    <lineage>
        <taxon>Bacteria</taxon>
        <taxon>Bacillati</taxon>
        <taxon>Actinomycetota</taxon>
        <taxon>Actinomycetes</taxon>
        <taxon>Mycobacteriales</taxon>
        <taxon>Corynebacteriaceae</taxon>
        <taxon>Corynebacterium</taxon>
    </lineage>
</organism>
<dbReference type="Gene3D" id="3.90.25.10">
    <property type="entry name" value="UDP-galactose 4-epimerase, domain 1"/>
    <property type="match status" value="1"/>
</dbReference>
<accession>E2S6K9</accession>
<evidence type="ECO:0000313" key="4">
    <source>
        <dbReference type="Proteomes" id="UP000003020"/>
    </source>
</evidence>
<comment type="similarity">
    <text evidence="1">Belongs to the NAD(P)-dependent epimerase/dehydratase family.</text>
</comment>
<feature type="domain" description="NAD-dependent epimerase/dehydratase" evidence="2">
    <location>
        <begin position="11"/>
        <end position="248"/>
    </location>
</feature>
<sequence>MKERKLFMKTLVTGGAGFIGSHLVDLLVENGHEVVVLDNFSHGRMENLVDAQASGKVVVVEDDIRTVDFPALFKEHKPEVIFSLAAQIDVRKSVAEPLTDADSNISAVIRMATAAKDCGVRRIVHTSSGGAIYGEPDSFPVSEKTPVDPKSPYAVSKVAGELYLKSFSYLYGLETAFIAPANVYGPRQDPHGEAGVVAIFSQKLLEGAETFAFGKGDNTRDYVFVKDVARAFILAAQQGVDGTRYNIGTGRETSDLALHQLIAAEVGVAAEPTMLPARLGDLPRSSLDSSLAGAELGWKPDFELEQGLAETVSYFRARRC</sequence>
<proteinExistence type="inferred from homology"/>
<dbReference type="HOGENOM" id="CLU_007383_1_7_11"/>
<evidence type="ECO:0000259" key="2">
    <source>
        <dbReference type="Pfam" id="PF01370"/>
    </source>
</evidence>
<dbReference type="AlphaFoldDB" id="E2S6K9"/>
<dbReference type="Pfam" id="PF01370">
    <property type="entry name" value="Epimerase"/>
    <property type="match status" value="1"/>
</dbReference>
<dbReference type="InterPro" id="IPR036291">
    <property type="entry name" value="NAD(P)-bd_dom_sf"/>
</dbReference>
<protein>
    <submittedName>
        <fullName evidence="3">NAD dependent epimerase/dehydratase family protein</fullName>
    </submittedName>
</protein>
<dbReference type="SUPFAM" id="SSF51735">
    <property type="entry name" value="NAD(P)-binding Rossmann-fold domains"/>
    <property type="match status" value="1"/>
</dbReference>